<keyword evidence="2" id="KW-0812">Transmembrane</keyword>
<evidence type="ECO:0000256" key="2">
    <source>
        <dbReference type="SAM" id="Phobius"/>
    </source>
</evidence>
<feature type="transmembrane region" description="Helical" evidence="2">
    <location>
        <begin position="36"/>
        <end position="54"/>
    </location>
</feature>
<dbReference type="Proteomes" id="UP000661193">
    <property type="component" value="Unassembled WGS sequence"/>
</dbReference>
<keyword evidence="2" id="KW-0472">Membrane</keyword>
<organism evidence="3 4">
    <name type="scientific">Micromonospora fiedleri</name>
    <dbReference type="NCBI Taxonomy" id="1157498"/>
    <lineage>
        <taxon>Bacteria</taxon>
        <taxon>Bacillati</taxon>
        <taxon>Actinomycetota</taxon>
        <taxon>Actinomycetes</taxon>
        <taxon>Micromonosporales</taxon>
        <taxon>Micromonosporaceae</taxon>
        <taxon>Micromonospora</taxon>
    </lineage>
</organism>
<name>A0ABS1UM02_9ACTN</name>
<feature type="compositionally biased region" description="Basic and acidic residues" evidence="1">
    <location>
        <begin position="1"/>
        <end position="16"/>
    </location>
</feature>
<proteinExistence type="predicted"/>
<evidence type="ECO:0000313" key="3">
    <source>
        <dbReference type="EMBL" id="MBL6275950.1"/>
    </source>
</evidence>
<evidence type="ECO:0000313" key="4">
    <source>
        <dbReference type="Proteomes" id="UP000661193"/>
    </source>
</evidence>
<gene>
    <name evidence="3" type="ORF">JMF97_07235</name>
</gene>
<reference evidence="3 4" key="1">
    <citation type="submission" date="2021-01" db="EMBL/GenBank/DDBJ databases">
        <title>Genome sequencing of Micromonospora fiedleri MG-37.</title>
        <authorList>
            <person name="Moreland P.E.J."/>
            <person name="Stach J.E.M."/>
        </authorList>
    </citation>
    <scope>NUCLEOTIDE SEQUENCE [LARGE SCALE GENOMIC DNA]</scope>
    <source>
        <strain evidence="3 4">MG-37</strain>
    </source>
</reference>
<dbReference type="RefSeq" id="WP_203220776.1">
    <property type="nucleotide sequence ID" value="NZ_JAETXL010000002.1"/>
</dbReference>
<dbReference type="EMBL" id="JAETXL010000002">
    <property type="protein sequence ID" value="MBL6275950.1"/>
    <property type="molecule type" value="Genomic_DNA"/>
</dbReference>
<accession>A0ABS1UM02</accession>
<evidence type="ECO:0000256" key="1">
    <source>
        <dbReference type="SAM" id="MobiDB-lite"/>
    </source>
</evidence>
<sequence>MSAEREVIDLDEHTHQPAESGSATPDRRRARRWMRVRLVAAFVAGVVIGGVGVSELRDSREERQRTASVSLVAFPSSGSGGGSDVKGVLQMDGQLAVINAGPAPITVRAATGQGPGVLVRDTGQSQQVRPGGTGWIDVKLRLECSIAFGSEPLSMRFSVETGDRQIREVSYPVAFVGSVWQRRAELPCAHFSAG</sequence>
<keyword evidence="4" id="KW-1185">Reference proteome</keyword>
<keyword evidence="2" id="KW-1133">Transmembrane helix</keyword>
<protein>
    <submittedName>
        <fullName evidence="3">Uncharacterized protein</fullName>
    </submittedName>
</protein>
<feature type="region of interest" description="Disordered" evidence="1">
    <location>
        <begin position="1"/>
        <end position="28"/>
    </location>
</feature>
<comment type="caution">
    <text evidence="3">The sequence shown here is derived from an EMBL/GenBank/DDBJ whole genome shotgun (WGS) entry which is preliminary data.</text>
</comment>